<feature type="region of interest" description="Disordered" evidence="1">
    <location>
        <begin position="132"/>
        <end position="154"/>
    </location>
</feature>
<reference evidence="2 3" key="1">
    <citation type="submission" date="2019-06" db="EMBL/GenBank/DDBJ databases">
        <title>Whole genome shotgun sequence of Streptomyces cacaoi subsp. cacaoi NBRC 12748.</title>
        <authorList>
            <person name="Hosoyama A."/>
            <person name="Uohara A."/>
            <person name="Ohji S."/>
            <person name="Ichikawa N."/>
        </authorList>
    </citation>
    <scope>NUCLEOTIDE SEQUENCE [LARGE SCALE GENOMIC DNA]</scope>
    <source>
        <strain evidence="2 3">NBRC 12748</strain>
    </source>
</reference>
<evidence type="ECO:0000313" key="3">
    <source>
        <dbReference type="Proteomes" id="UP000319210"/>
    </source>
</evidence>
<dbReference type="Proteomes" id="UP000319210">
    <property type="component" value="Unassembled WGS sequence"/>
</dbReference>
<dbReference type="RefSeq" id="WP_086817741.1">
    <property type="nucleotide sequence ID" value="NZ_BJMM01000010.1"/>
</dbReference>
<protein>
    <submittedName>
        <fullName evidence="2">Uncharacterized protein</fullName>
    </submittedName>
</protein>
<feature type="compositionally biased region" description="Polar residues" evidence="1">
    <location>
        <begin position="50"/>
        <end position="60"/>
    </location>
</feature>
<keyword evidence="3" id="KW-1185">Reference proteome</keyword>
<organism evidence="2 3">
    <name type="scientific">Streptomyces cacaoi</name>
    <dbReference type="NCBI Taxonomy" id="1898"/>
    <lineage>
        <taxon>Bacteria</taxon>
        <taxon>Bacillati</taxon>
        <taxon>Actinomycetota</taxon>
        <taxon>Actinomycetes</taxon>
        <taxon>Kitasatosporales</taxon>
        <taxon>Streptomycetaceae</taxon>
        <taxon>Streptomyces</taxon>
    </lineage>
</organism>
<evidence type="ECO:0000256" key="1">
    <source>
        <dbReference type="SAM" id="MobiDB-lite"/>
    </source>
</evidence>
<sequence>MAHRRSSIYDVIGAPGPSPDDTGLQLASQGGGGDDPWGGDGVKSDKKSWDNASSGVSSLKESIGKARSKMHAPGKGLKADDFECGSVLGELHTTWEEYLDKVSGRCTTLADRLTKAGGDHYKNDQERKAAFAKLNDKYKDTPGRGSKGHDGGGR</sequence>
<dbReference type="AlphaFoldDB" id="A0A4Y3QZQ8"/>
<name>A0A4Y3QZQ8_STRCI</name>
<feature type="region of interest" description="Disordered" evidence="1">
    <location>
        <begin position="1"/>
        <end position="79"/>
    </location>
</feature>
<dbReference type="OrthoDB" id="4313977at2"/>
<comment type="caution">
    <text evidence="2">The sequence shown here is derived from an EMBL/GenBank/DDBJ whole genome shotgun (WGS) entry which is preliminary data.</text>
</comment>
<gene>
    <name evidence="2" type="ORF">SCA03_26240</name>
</gene>
<evidence type="ECO:0000313" key="2">
    <source>
        <dbReference type="EMBL" id="GEB50073.1"/>
    </source>
</evidence>
<proteinExistence type="predicted"/>
<feature type="compositionally biased region" description="Gly residues" evidence="1">
    <location>
        <begin position="29"/>
        <end position="41"/>
    </location>
</feature>
<accession>A0A4Y3QZQ8</accession>
<dbReference type="EMBL" id="BJMM01000010">
    <property type="protein sequence ID" value="GEB50073.1"/>
    <property type="molecule type" value="Genomic_DNA"/>
</dbReference>